<organism evidence="2 3">
    <name type="scientific">Strongylus vulgaris</name>
    <name type="common">Blood worm</name>
    <dbReference type="NCBI Taxonomy" id="40348"/>
    <lineage>
        <taxon>Eukaryota</taxon>
        <taxon>Metazoa</taxon>
        <taxon>Ecdysozoa</taxon>
        <taxon>Nematoda</taxon>
        <taxon>Chromadorea</taxon>
        <taxon>Rhabditida</taxon>
        <taxon>Rhabditina</taxon>
        <taxon>Rhabditomorpha</taxon>
        <taxon>Strongyloidea</taxon>
        <taxon>Strongylidae</taxon>
        <taxon>Strongylus</taxon>
    </lineage>
</organism>
<protein>
    <submittedName>
        <fullName evidence="2">Uncharacterized protein</fullName>
    </submittedName>
</protein>
<dbReference type="AlphaFoldDB" id="A0A3P7IIJ2"/>
<dbReference type="OrthoDB" id="10547943at2759"/>
<name>A0A3P7IIJ2_STRVU</name>
<feature type="region of interest" description="Disordered" evidence="1">
    <location>
        <begin position="134"/>
        <end position="195"/>
    </location>
</feature>
<evidence type="ECO:0000313" key="2">
    <source>
        <dbReference type="EMBL" id="VDM66639.1"/>
    </source>
</evidence>
<evidence type="ECO:0000256" key="1">
    <source>
        <dbReference type="SAM" id="MobiDB-lite"/>
    </source>
</evidence>
<reference evidence="2 3" key="1">
    <citation type="submission" date="2018-11" db="EMBL/GenBank/DDBJ databases">
        <authorList>
            <consortium name="Pathogen Informatics"/>
        </authorList>
    </citation>
    <scope>NUCLEOTIDE SEQUENCE [LARGE SCALE GENOMIC DNA]</scope>
</reference>
<dbReference type="EMBL" id="UYYB01003358">
    <property type="protein sequence ID" value="VDM66639.1"/>
    <property type="molecule type" value="Genomic_DNA"/>
</dbReference>
<feature type="region of interest" description="Disordered" evidence="1">
    <location>
        <begin position="329"/>
        <end position="348"/>
    </location>
</feature>
<evidence type="ECO:0000313" key="3">
    <source>
        <dbReference type="Proteomes" id="UP000270094"/>
    </source>
</evidence>
<dbReference type="Proteomes" id="UP000270094">
    <property type="component" value="Unassembled WGS sequence"/>
</dbReference>
<keyword evidence="3" id="KW-1185">Reference proteome</keyword>
<feature type="compositionally biased region" description="Low complexity" evidence="1">
    <location>
        <begin position="217"/>
        <end position="240"/>
    </location>
</feature>
<feature type="non-terminal residue" evidence="2">
    <location>
        <position position="1"/>
    </location>
</feature>
<proteinExistence type="predicted"/>
<accession>A0A3P7IIJ2</accession>
<feature type="region of interest" description="Disordered" evidence="1">
    <location>
        <begin position="1"/>
        <end position="67"/>
    </location>
</feature>
<feature type="region of interest" description="Disordered" evidence="1">
    <location>
        <begin position="216"/>
        <end position="240"/>
    </location>
</feature>
<sequence length="348" mass="37762">FEFSESRTPSAVPPGGSRCRSRSNSWRARPCSILKEESEEELSSYMRSSRHSSRSASKEFVSTPLRGIRVPSRQSSLDEELFEEPRSASIARVLQPFEDLSPIAEHCPVMPRFTLSDSDENPSELVVAQRRAKFARSRSSATGASPVSVRSVFSKSDDSFAELQPPHRRQTYSGRMDLARRNSSPSISMFSGARDRVSPQAVQDLLELCRLGKGRRAASPESLRSSRSPSPPTSSGRASPGTVLLDSCKISFQCVISLVPIPSMSSLSSLSRLKVASSASGMRKLSSSPHLLGICEEGEDVETGNMLLTTGQTARTNRSASTGLVPMRHGSVQATKSTGSHPLPATYR</sequence>
<gene>
    <name evidence="2" type="ORF">SVUK_LOCUS1637</name>
</gene>